<protein>
    <submittedName>
        <fullName evidence="2">Uncharacterized protein</fullName>
    </submittedName>
</protein>
<name>A0A8J8NCD7_HALGN</name>
<feature type="compositionally biased region" description="Pro residues" evidence="1">
    <location>
        <begin position="80"/>
        <end position="89"/>
    </location>
</feature>
<organism evidence="2 3">
    <name type="scientific">Halteria grandinella</name>
    <dbReference type="NCBI Taxonomy" id="5974"/>
    <lineage>
        <taxon>Eukaryota</taxon>
        <taxon>Sar</taxon>
        <taxon>Alveolata</taxon>
        <taxon>Ciliophora</taxon>
        <taxon>Intramacronucleata</taxon>
        <taxon>Spirotrichea</taxon>
        <taxon>Stichotrichia</taxon>
        <taxon>Sporadotrichida</taxon>
        <taxon>Halteriidae</taxon>
        <taxon>Halteria</taxon>
    </lineage>
</organism>
<keyword evidence="3" id="KW-1185">Reference proteome</keyword>
<accession>A0A8J8NCD7</accession>
<comment type="caution">
    <text evidence="2">The sequence shown here is derived from an EMBL/GenBank/DDBJ whole genome shotgun (WGS) entry which is preliminary data.</text>
</comment>
<gene>
    <name evidence="2" type="ORF">FGO68_gene4883</name>
</gene>
<proteinExistence type="predicted"/>
<evidence type="ECO:0000313" key="3">
    <source>
        <dbReference type="Proteomes" id="UP000785679"/>
    </source>
</evidence>
<reference evidence="2" key="1">
    <citation type="submission" date="2019-06" db="EMBL/GenBank/DDBJ databases">
        <authorList>
            <person name="Zheng W."/>
        </authorList>
    </citation>
    <scope>NUCLEOTIDE SEQUENCE</scope>
    <source>
        <strain evidence="2">QDHG01</strain>
    </source>
</reference>
<evidence type="ECO:0000256" key="1">
    <source>
        <dbReference type="SAM" id="MobiDB-lite"/>
    </source>
</evidence>
<dbReference type="Proteomes" id="UP000785679">
    <property type="component" value="Unassembled WGS sequence"/>
</dbReference>
<evidence type="ECO:0000313" key="2">
    <source>
        <dbReference type="EMBL" id="TNV72249.1"/>
    </source>
</evidence>
<sequence length="89" mass="9898">MERLQGFHEKFKGNRGGIDSCIGRADVKGICSVIDRVARFGEHWKKSLSGQQRQDNQIFSLKTTNLASNQSRSPKQITPSPIPSSPSKQ</sequence>
<dbReference type="AlphaFoldDB" id="A0A8J8NCD7"/>
<dbReference type="EMBL" id="RRYP01023341">
    <property type="protein sequence ID" value="TNV72249.1"/>
    <property type="molecule type" value="Genomic_DNA"/>
</dbReference>
<feature type="region of interest" description="Disordered" evidence="1">
    <location>
        <begin position="65"/>
        <end position="89"/>
    </location>
</feature>